<proteinExistence type="predicted"/>
<dbReference type="RefSeq" id="WP_151647249.1">
    <property type="nucleotide sequence ID" value="NZ_WBVY01000004.1"/>
</dbReference>
<protein>
    <submittedName>
        <fullName evidence="1">Oxidoreductase</fullName>
    </submittedName>
</protein>
<evidence type="ECO:0000313" key="1">
    <source>
        <dbReference type="EMBL" id="KAB2656288.1"/>
    </source>
</evidence>
<dbReference type="Gene3D" id="3.90.320.10">
    <property type="match status" value="1"/>
</dbReference>
<dbReference type="InterPro" id="IPR011604">
    <property type="entry name" value="PDDEXK-like_dom_sf"/>
</dbReference>
<dbReference type="AlphaFoldDB" id="A0A7V7VSY4"/>
<dbReference type="Proteomes" id="UP000460650">
    <property type="component" value="Unassembled WGS sequence"/>
</dbReference>
<gene>
    <name evidence="1" type="ORF">F9K94_17465</name>
</gene>
<comment type="caution">
    <text evidence="1">The sequence shown here is derived from an EMBL/GenBank/DDBJ whole genome shotgun (WGS) entry which is preliminary data.</text>
</comment>
<dbReference type="EMBL" id="WBVY01000004">
    <property type="protein sequence ID" value="KAB2656288.1"/>
    <property type="molecule type" value="Genomic_DNA"/>
</dbReference>
<organism evidence="1 2">
    <name type="scientific">Brucella tritici</name>
    <dbReference type="NCBI Taxonomy" id="94626"/>
    <lineage>
        <taxon>Bacteria</taxon>
        <taxon>Pseudomonadati</taxon>
        <taxon>Pseudomonadota</taxon>
        <taxon>Alphaproteobacteria</taxon>
        <taxon>Hyphomicrobiales</taxon>
        <taxon>Brucellaceae</taxon>
        <taxon>Brucella/Ochrobactrum group</taxon>
        <taxon>Brucella</taxon>
    </lineage>
</organism>
<reference evidence="1 2" key="1">
    <citation type="submission" date="2019-09" db="EMBL/GenBank/DDBJ databases">
        <title>Taxonomic organization of the family Brucellaceae based on a phylogenomic approach.</title>
        <authorList>
            <person name="Leclercq S."/>
            <person name="Cloeckaert A."/>
            <person name="Zygmunt M.S."/>
        </authorList>
    </citation>
    <scope>NUCLEOTIDE SEQUENCE [LARGE SCALE GENOMIC DNA]</scope>
    <source>
        <strain evidence="1 2">TA93</strain>
    </source>
</reference>
<name>A0A7V7VSY4_9HYPH</name>
<dbReference type="SUPFAM" id="SSF52980">
    <property type="entry name" value="Restriction endonuclease-like"/>
    <property type="match status" value="1"/>
</dbReference>
<accession>A0A7V7VSY4</accession>
<dbReference type="InterPro" id="IPR011335">
    <property type="entry name" value="Restrct_endonuc-II-like"/>
</dbReference>
<sequence length="315" mass="35288">MVALPVTVSPTIAAIEAAVEAAESRDFDRVIRGSSIGHPCERHLWYRFRWAHLPEQFDGRKLRLFHTGHAEEARMVAWLRMAGVEVEDVDPETGEQWEVVAVDGHFKGHTDGKLTGVMEAPVVQHLLECKTHNAKSFEQLKKYGVEVAKPEHVAQMQGYMHLLGLTRAFYLAKHKDTDELYAERIHYNAAQGAALIAKAERIKDANSAPVRVSDDPNYFMCKAFNCASYGVCHGSCFALRNCRTCLHSTPINDGQWYCQRHEKELSTADQKAGCPTHLFLPSLVPGEQIDADEQSETVIYRLGDGSEWIDGPKEA</sequence>
<evidence type="ECO:0000313" key="2">
    <source>
        <dbReference type="Proteomes" id="UP000460650"/>
    </source>
</evidence>